<sequence length="664" mass="69370">MSRHTRTDRTDLALLSLAAGGAVFGALIILGSRSELLLIAAPIGAVALMLAARRPLVALGIMVAIEFTNLSGLLAERSGIPIFQASLLLGVVAIGLALRDPELRSRINGWTVVCAGLLGVYVATQGIALIGSVDPVESAAALQRHVIDCAFVMVVLILIQLTARPWAVAAVIVVTLAAICSLTIISQVFFDGTATFGGLSTVTTASGELVTTLRYGGPLPDSNFWGRHLVMGLPMAAALLTRALRSRQDVTVAGWGSALLLLLGGIYLTQSRGTFLAAGVAIAVWFVAVEPRVRRWALILIPTSAAVLVVPGVGNRLIAALEDFLQADVQTDIDPSVAQRLAAQQEAWAMFAERPVFGFGPATFPGEVINFAGRVPTAVREPTNAPHNLYAELAAEAGWVGLIGWAVVILGFLAVVVLGILTNPLSRDRVLAAAVCAALVAWSVASIGLHMAYFRTFGVVLALAGGLAPAWPAAAEPLRQLIRGALAWGLAGLLGLGACWALLSASSSAAVTVRQPMTVVPAGAVDGWYAYALDIRSRVELLPTFATLMDQRGSSVDIVADPVRGVLVFTTTAPSVDAARDDIRLAVAEAETSLRSSIGYQQYALQTVGSMRVFDVQQRSPLATIAAVAVGAGTTVAAGLWLLRAARRRVEPTVTPPQEATPVP</sequence>
<gene>
    <name evidence="1" type="ORF">OHX15_17105</name>
</gene>
<proteinExistence type="predicted"/>
<evidence type="ECO:0000313" key="1">
    <source>
        <dbReference type="EMBL" id="MDZ5087109.1"/>
    </source>
</evidence>
<evidence type="ECO:0000313" key="2">
    <source>
        <dbReference type="Proteomes" id="UP001289645"/>
    </source>
</evidence>
<protein>
    <submittedName>
        <fullName evidence="1">O-antigen ligase family protein</fullName>
    </submittedName>
</protein>
<keyword evidence="1" id="KW-0436">Ligase</keyword>
<dbReference type="EMBL" id="JAOXLN010000017">
    <property type="protein sequence ID" value="MDZ5087109.1"/>
    <property type="molecule type" value="Genomic_DNA"/>
</dbReference>
<comment type="caution">
    <text evidence="1">The sequence shown here is derived from an EMBL/GenBank/DDBJ whole genome shotgun (WGS) entry which is preliminary data.</text>
</comment>
<name>A0ACC6MJF5_MYCPF</name>
<accession>A0ACC6MJF5</accession>
<keyword evidence="2" id="KW-1185">Reference proteome</keyword>
<organism evidence="1 2">
    <name type="scientific">Mycolicibacterium parafortuitum</name>
    <name type="common">Mycobacterium parafortuitum</name>
    <dbReference type="NCBI Taxonomy" id="39692"/>
    <lineage>
        <taxon>Bacteria</taxon>
        <taxon>Bacillati</taxon>
        <taxon>Actinomycetota</taxon>
        <taxon>Actinomycetes</taxon>
        <taxon>Mycobacteriales</taxon>
        <taxon>Mycobacteriaceae</taxon>
        <taxon>Mycolicibacterium</taxon>
    </lineage>
</organism>
<dbReference type="Proteomes" id="UP001289645">
    <property type="component" value="Unassembled WGS sequence"/>
</dbReference>
<reference evidence="1 2" key="1">
    <citation type="journal article" date="2021" name="Chemosphere">
        <title>Bioballs carrying a syntrophic Rhodococcus and Mycolicibacterium consortium for simultaneous sorption and biodegradation of fuel oil in contaminated freshwater.</title>
        <authorList>
            <person name="Naloka K."/>
            <person name="Polrit D."/>
            <person name="Muangchinda C."/>
            <person name="Thoetkiattikul H."/>
            <person name="Pinyakong O."/>
        </authorList>
    </citation>
    <scope>NUCLEOTIDE SEQUENCE [LARGE SCALE GENOMIC DNA]</scope>
    <source>
        <strain evidence="1 2">J101</strain>
    </source>
</reference>